<evidence type="ECO:0000256" key="5">
    <source>
        <dbReference type="ARBA" id="ARBA00023136"/>
    </source>
</evidence>
<dbReference type="SUPFAM" id="SSF57440">
    <property type="entry name" value="Kringle-like"/>
    <property type="match status" value="1"/>
</dbReference>
<keyword evidence="13" id="KW-1185">Reference proteome</keyword>
<proteinExistence type="predicted"/>
<name>A0A3Q2ZC31_KRYMA</name>
<evidence type="ECO:0000256" key="9">
    <source>
        <dbReference type="SAM" id="Phobius"/>
    </source>
</evidence>
<dbReference type="InterPro" id="IPR016186">
    <property type="entry name" value="C-type_lectin-like/link_sf"/>
</dbReference>
<feature type="domain" description="C-type lectin" evidence="10">
    <location>
        <begin position="213"/>
        <end position="328"/>
    </location>
</feature>
<feature type="domain" description="Fibronectin type-II" evidence="11">
    <location>
        <begin position="155"/>
        <end position="202"/>
    </location>
</feature>
<dbReference type="Pfam" id="PF00040">
    <property type="entry name" value="fn2"/>
    <property type="match status" value="1"/>
</dbReference>
<dbReference type="PROSITE" id="PS51092">
    <property type="entry name" value="FN2_2"/>
    <property type="match status" value="1"/>
</dbReference>
<evidence type="ECO:0000256" key="8">
    <source>
        <dbReference type="PROSITE-ProRule" id="PRU00479"/>
    </source>
</evidence>
<dbReference type="InterPro" id="IPR001304">
    <property type="entry name" value="C-type_lectin-like"/>
</dbReference>
<evidence type="ECO:0000256" key="2">
    <source>
        <dbReference type="ARBA" id="ARBA00022692"/>
    </source>
</evidence>
<feature type="domain" description="C-type lectin" evidence="10">
    <location>
        <begin position="352"/>
        <end position="468"/>
    </location>
</feature>
<feature type="domain" description="C-type lectin" evidence="10">
    <location>
        <begin position="770"/>
        <end position="883"/>
    </location>
</feature>
<reference evidence="12" key="1">
    <citation type="submission" date="2025-08" db="UniProtKB">
        <authorList>
            <consortium name="Ensembl"/>
        </authorList>
    </citation>
    <scope>IDENTIFICATION</scope>
</reference>
<dbReference type="SMART" id="SM00059">
    <property type="entry name" value="FN2"/>
    <property type="match status" value="1"/>
</dbReference>
<keyword evidence="5 9" id="KW-0472">Membrane</keyword>
<dbReference type="InterPro" id="IPR050111">
    <property type="entry name" value="C-type_lectin/snaclec_domain"/>
</dbReference>
<dbReference type="GeneTree" id="ENSGT01050000244842"/>
<keyword evidence="4 9" id="KW-1133">Transmembrane helix</keyword>
<dbReference type="SMART" id="SM00034">
    <property type="entry name" value="CLECT"/>
    <property type="match status" value="6"/>
</dbReference>
<dbReference type="OMA" id="MWDEGQP"/>
<dbReference type="InterPro" id="IPR036943">
    <property type="entry name" value="FN_type2_sf"/>
</dbReference>
<feature type="disulfide bond" evidence="8">
    <location>
        <begin position="160"/>
        <end position="186"/>
    </location>
</feature>
<dbReference type="InterPro" id="IPR000562">
    <property type="entry name" value="FN_type2_dom"/>
</dbReference>
<evidence type="ECO:0000313" key="13">
    <source>
        <dbReference type="Proteomes" id="UP000264800"/>
    </source>
</evidence>
<keyword evidence="7" id="KW-0325">Glycoprotein</keyword>
<dbReference type="Pfam" id="PF00059">
    <property type="entry name" value="Lectin_C"/>
    <property type="match status" value="6"/>
</dbReference>
<evidence type="ECO:0000259" key="11">
    <source>
        <dbReference type="PROSITE" id="PS51092"/>
    </source>
</evidence>
<dbReference type="CDD" id="cd00062">
    <property type="entry name" value="FN2"/>
    <property type="match status" value="1"/>
</dbReference>
<dbReference type="InterPro" id="IPR035992">
    <property type="entry name" value="Ricin_B-like_lectins"/>
</dbReference>
<dbReference type="PROSITE" id="PS50041">
    <property type="entry name" value="C_TYPE_LECTIN_2"/>
    <property type="match status" value="6"/>
</dbReference>
<dbReference type="Gene3D" id="3.10.100.10">
    <property type="entry name" value="Mannose-Binding Protein A, subunit A"/>
    <property type="match status" value="7"/>
</dbReference>
<dbReference type="InterPro" id="IPR016187">
    <property type="entry name" value="CTDL_fold"/>
</dbReference>
<dbReference type="GO" id="GO:0016020">
    <property type="term" value="C:membrane"/>
    <property type="evidence" value="ECO:0007669"/>
    <property type="project" value="UniProtKB-SubCell"/>
</dbReference>
<dbReference type="CDD" id="cd00037">
    <property type="entry name" value="CLECT"/>
    <property type="match status" value="5"/>
</dbReference>
<feature type="domain" description="C-type lectin" evidence="10">
    <location>
        <begin position="637"/>
        <end position="755"/>
    </location>
</feature>
<comment type="caution">
    <text evidence="8">Lacks conserved residue(s) required for the propagation of feature annotation.</text>
</comment>
<dbReference type="PROSITE" id="PS50231">
    <property type="entry name" value="RICIN_B_LECTIN"/>
    <property type="match status" value="1"/>
</dbReference>
<feature type="domain" description="C-type lectin" evidence="10">
    <location>
        <begin position="493"/>
        <end position="608"/>
    </location>
</feature>
<comment type="subcellular location">
    <subcellularLocation>
        <location evidence="1">Membrane</location>
        <topology evidence="1">Single-pass membrane protein</topology>
    </subcellularLocation>
</comment>
<dbReference type="PANTHER" id="PTHR22803">
    <property type="entry name" value="MANNOSE, PHOSPHOLIPASE, LECTIN RECEPTOR RELATED"/>
    <property type="match status" value="1"/>
</dbReference>
<dbReference type="Gene3D" id="2.80.10.50">
    <property type="match status" value="1"/>
</dbReference>
<keyword evidence="3" id="KW-0677">Repeat</keyword>
<reference evidence="12" key="2">
    <citation type="submission" date="2025-09" db="UniProtKB">
        <authorList>
            <consortium name="Ensembl"/>
        </authorList>
    </citation>
    <scope>IDENTIFICATION</scope>
</reference>
<feature type="transmembrane region" description="Helical" evidence="9">
    <location>
        <begin position="1223"/>
        <end position="1245"/>
    </location>
</feature>
<evidence type="ECO:0000256" key="1">
    <source>
        <dbReference type="ARBA" id="ARBA00004167"/>
    </source>
</evidence>
<keyword evidence="2 9" id="KW-0812">Transmembrane</keyword>
<dbReference type="FunFam" id="3.10.100.10:FF:000025">
    <property type="entry name" value="Mannose receptor C-type 1"/>
    <property type="match status" value="1"/>
</dbReference>
<dbReference type="FunFam" id="3.10.100.10:FF:000022">
    <property type="entry name" value="Mannose receptor C-type 1"/>
    <property type="match status" value="1"/>
</dbReference>
<accession>A0A3Q2ZC31</accession>
<evidence type="ECO:0000256" key="7">
    <source>
        <dbReference type="ARBA" id="ARBA00023180"/>
    </source>
</evidence>
<feature type="domain" description="C-type lectin" evidence="10">
    <location>
        <begin position="974"/>
        <end position="1083"/>
    </location>
</feature>
<dbReference type="Proteomes" id="UP000264800">
    <property type="component" value="Unplaced"/>
</dbReference>
<dbReference type="STRING" id="37003.ENSKMAP00000001073"/>
<dbReference type="SUPFAM" id="SSF50370">
    <property type="entry name" value="Ricin B-like lectins"/>
    <property type="match status" value="1"/>
</dbReference>
<dbReference type="InterPro" id="IPR018378">
    <property type="entry name" value="C-type_lectin_CS"/>
</dbReference>
<dbReference type="InterPro" id="IPR013806">
    <property type="entry name" value="Kringle-like"/>
</dbReference>
<dbReference type="PROSITE" id="PS00615">
    <property type="entry name" value="C_TYPE_LECTIN_1"/>
    <property type="match status" value="3"/>
</dbReference>
<dbReference type="FunFam" id="2.10.10.10:FF:000001">
    <property type="entry name" value="Fibronectin 1a isoform 1"/>
    <property type="match status" value="1"/>
</dbReference>
<keyword evidence="6 8" id="KW-1015">Disulfide bond</keyword>
<dbReference type="SUPFAM" id="SSF56436">
    <property type="entry name" value="C-type lectin-like"/>
    <property type="match status" value="7"/>
</dbReference>
<evidence type="ECO:0000256" key="4">
    <source>
        <dbReference type="ARBA" id="ARBA00022989"/>
    </source>
</evidence>
<evidence type="ECO:0000256" key="3">
    <source>
        <dbReference type="ARBA" id="ARBA00022737"/>
    </source>
</evidence>
<sequence>SPIITTTVLLPVTCSSSHFIFSHFLFTDSSFQLTNKATGFCLVKTGVVCTDIRWTTSERLLVESKNKCLGVQGKSVGSEVSLYDCDEKSDLQKWECKNETVLALQGQELYIELKTDGTAVLSKSTGPNSHLTISGTSSGACTRTYRELYTIEGNAAGRMCMFPFMYKNQWYSSCTLTDSPEGRLWCAVETKYEHETWGYCPTNTKENWNKHPINGAVYQLNTQSALTWSQAETSCKQQGASLLSITDPHQQAYVIAKDDNQGYKLWTGLILDSEHGWKWSNGNPFRYLNWDSGHPLSYPGYVCGIVEGAVRYSWQSSKCDKKLGYICYSKGVLPSPTEGVDMGFCSAPWIPYNGHCFHLYRTDKTWADARSACRKEGGDLASIRNLEDQSFVIAQLGYASTDEVWIGLNDKKTEGLFDWTDHSTVSFTSWEFGKPTVTSGQEDCVLISGESGNWADRNCQEKHGYICMKTSSPEPSGDEVEQNSGCRTGWKKHGSYCYFIGTETKTFDEAKDYCKNSNSYLADVSSRMDNAFLVSLVGLRPEKHFWLGLSNQKDKEVFEWTNTKSVGYTHWSSEMPGHSHGCVAMATGSSAGLWDVLPCTNREKYICKHQAEGAVLTPAPPTVPITTCESGWTKFQSRNFCYKVFTMHESKRTWYWAREYCRAIGGDLVSFHSTEELRLDPRSYGSFWIGLHAPDRGAGYVWSDGSAVNFQHWKDGEPNNKNNVEACVEFYAHDWDEDGSWNDNNCERTNSWICQIHTDYNTTSDGWLEWKGNQYFMNGQAMAMEDARQFCKNRHADLVTIDSEAEWTFLWKQISRSRDSWIGMNVDLDKTFQWMDDSPVLFQMWDEGQPDFNNFDENCVAMKSYDGFWHDHNCGREFASICKRSSSPPANSTVAPIVPPKGGCKATWKKMNSKVIVGNFSLFLHQKKCAVINTNPSFGIGKWIPKSCNDTNGFIYSSLSDSPEPTTSANYIKILNDSIKLVPRQMSWDEAKKYCKEDGANLASVRSDWTQVYIELMAMNLNSTLWIGLNKTKGYFRYVSGWHMKLTNWGRYEPRRTGTCVFVDVDGTWKTSDCNQTRSSVCMKSTDEPPIDKSGDFPGVCPEDPEEIFPWRQVSWKPFKGSCYLFFSEEKTWSDASVSCVSHGMWKWLWLDKTVMDFTNWRSDETDTDDYFSSRFSRDSHGLISTSDGMWSRSRGWLDRPYICKTAKVSPNIRLIPSVRGRIILAIMLVIAGLAVGTVVAFFLLKKSGRHLPIPNNKTNFENPLFFSNNPSKPGLVDRKTLVETADEENTQPVITI</sequence>
<evidence type="ECO:0000313" key="12">
    <source>
        <dbReference type="Ensembl" id="ENSKMAP00000001073.1"/>
    </source>
</evidence>
<evidence type="ECO:0000259" key="10">
    <source>
        <dbReference type="PROSITE" id="PS50041"/>
    </source>
</evidence>
<dbReference type="Ensembl" id="ENSKMAT00000001108.1">
    <property type="protein sequence ID" value="ENSKMAP00000001073.1"/>
    <property type="gene ID" value="ENSKMAG00000000748.1"/>
</dbReference>
<evidence type="ECO:0000256" key="6">
    <source>
        <dbReference type="ARBA" id="ARBA00023157"/>
    </source>
</evidence>
<dbReference type="Gene3D" id="2.10.10.10">
    <property type="entry name" value="Fibronectin, type II, collagen-binding"/>
    <property type="match status" value="1"/>
</dbReference>
<organism evidence="12 13">
    <name type="scientific">Kryptolebias marmoratus</name>
    <name type="common">Mangrove killifish</name>
    <name type="synonym">Rivulus marmoratus</name>
    <dbReference type="NCBI Taxonomy" id="37003"/>
    <lineage>
        <taxon>Eukaryota</taxon>
        <taxon>Metazoa</taxon>
        <taxon>Chordata</taxon>
        <taxon>Craniata</taxon>
        <taxon>Vertebrata</taxon>
        <taxon>Euteleostomi</taxon>
        <taxon>Actinopterygii</taxon>
        <taxon>Neopterygii</taxon>
        <taxon>Teleostei</taxon>
        <taxon>Neoteleostei</taxon>
        <taxon>Acanthomorphata</taxon>
        <taxon>Ovalentaria</taxon>
        <taxon>Atherinomorphae</taxon>
        <taxon>Cyprinodontiformes</taxon>
        <taxon>Rivulidae</taxon>
        <taxon>Kryptolebias</taxon>
    </lineage>
</organism>
<protein>
    <submittedName>
        <fullName evidence="12">Mannose receptor, C type 1b</fullName>
    </submittedName>
</protein>